<dbReference type="SMART" id="SM00530">
    <property type="entry name" value="HTH_XRE"/>
    <property type="match status" value="1"/>
</dbReference>
<sequence>MHSTPDTTERFRLLFEALGINANEAANKIGESNAKFYNLLNGKAKPSYTTIVQLCEAYPRINTNWLIKGKPPILHTSNAEILADTASEASIITLQQYQTGTYDGYHDSFQLPIVAEERANYSDSIAIRLTDNSMSPRLTVGMQLRARPVPVSDWDYLNSTVVAVLYRSTLVVRRIKENDLLSRGYLTLYADSPDAGYVHVRREDLKSIWRAIEIISGEIE</sequence>
<organism evidence="2 3">
    <name type="scientific">Arsenicibacter rosenii</name>
    <dbReference type="NCBI Taxonomy" id="1750698"/>
    <lineage>
        <taxon>Bacteria</taxon>
        <taxon>Pseudomonadati</taxon>
        <taxon>Bacteroidota</taxon>
        <taxon>Cytophagia</taxon>
        <taxon>Cytophagales</taxon>
        <taxon>Spirosomataceae</taxon>
        <taxon>Arsenicibacter</taxon>
    </lineage>
</organism>
<gene>
    <name evidence="2" type="ORF">BLX24_20030</name>
</gene>
<protein>
    <recommendedName>
        <fullName evidence="1">HTH cro/C1-type domain-containing protein</fullName>
    </recommendedName>
</protein>
<name>A0A1S2VG78_9BACT</name>
<dbReference type="CDD" id="cd00093">
    <property type="entry name" value="HTH_XRE"/>
    <property type="match status" value="1"/>
</dbReference>
<evidence type="ECO:0000313" key="3">
    <source>
        <dbReference type="Proteomes" id="UP000181790"/>
    </source>
</evidence>
<keyword evidence="3" id="KW-1185">Reference proteome</keyword>
<dbReference type="InterPro" id="IPR010982">
    <property type="entry name" value="Lambda_DNA-bd_dom_sf"/>
</dbReference>
<dbReference type="GO" id="GO:0003677">
    <property type="term" value="F:DNA binding"/>
    <property type="evidence" value="ECO:0007669"/>
    <property type="project" value="InterPro"/>
</dbReference>
<accession>A0A1S2VG78</accession>
<dbReference type="Gene3D" id="1.10.260.40">
    <property type="entry name" value="lambda repressor-like DNA-binding domains"/>
    <property type="match status" value="1"/>
</dbReference>
<evidence type="ECO:0000259" key="1">
    <source>
        <dbReference type="PROSITE" id="PS50943"/>
    </source>
</evidence>
<feature type="domain" description="HTH cro/C1-type" evidence="1">
    <location>
        <begin position="11"/>
        <end position="66"/>
    </location>
</feature>
<dbReference type="AlphaFoldDB" id="A0A1S2VG78"/>
<dbReference type="SUPFAM" id="SSF47413">
    <property type="entry name" value="lambda repressor-like DNA-binding domains"/>
    <property type="match status" value="1"/>
</dbReference>
<proteinExistence type="predicted"/>
<comment type="caution">
    <text evidence="2">The sequence shown here is derived from an EMBL/GenBank/DDBJ whole genome shotgun (WGS) entry which is preliminary data.</text>
</comment>
<evidence type="ECO:0000313" key="2">
    <source>
        <dbReference type="EMBL" id="OIN57275.1"/>
    </source>
</evidence>
<dbReference type="InterPro" id="IPR001387">
    <property type="entry name" value="Cro/C1-type_HTH"/>
</dbReference>
<dbReference type="PROSITE" id="PS50943">
    <property type="entry name" value="HTH_CROC1"/>
    <property type="match status" value="1"/>
</dbReference>
<dbReference type="Proteomes" id="UP000181790">
    <property type="component" value="Unassembled WGS sequence"/>
</dbReference>
<dbReference type="EMBL" id="MORL01000013">
    <property type="protein sequence ID" value="OIN57275.1"/>
    <property type="molecule type" value="Genomic_DNA"/>
</dbReference>
<reference evidence="2 3" key="1">
    <citation type="submission" date="2016-10" db="EMBL/GenBank/DDBJ databases">
        <title>Arsenicibacter rosenii gen. nov., sp. nov., an efficient arsenic-methylating bacterium isolated from an arsenic-contaminated paddy soil.</title>
        <authorList>
            <person name="Huang K."/>
        </authorList>
    </citation>
    <scope>NUCLEOTIDE SEQUENCE [LARGE SCALE GENOMIC DNA]</scope>
    <source>
        <strain evidence="2 3">SM-1</strain>
    </source>
</reference>